<sequence>MIRPQWTWRFADGEGRELAEPATPLFTNQYDAELWLGETWRTLAAQGVATATVLHEGEAAAPAVALRVG</sequence>
<evidence type="ECO:0000313" key="2">
    <source>
        <dbReference type="Proteomes" id="UP001157091"/>
    </source>
</evidence>
<accession>A0ABQ6I4T7</accession>
<keyword evidence="2" id="KW-1185">Reference proteome</keyword>
<dbReference type="RefSeq" id="WP_284294198.1">
    <property type="nucleotide sequence ID" value="NZ_BSUK01000001.1"/>
</dbReference>
<reference evidence="2" key="1">
    <citation type="journal article" date="2019" name="Int. J. Syst. Evol. Microbiol.">
        <title>The Global Catalogue of Microorganisms (GCM) 10K type strain sequencing project: providing services to taxonomists for standard genome sequencing and annotation.</title>
        <authorList>
            <consortium name="The Broad Institute Genomics Platform"/>
            <consortium name="The Broad Institute Genome Sequencing Center for Infectious Disease"/>
            <person name="Wu L."/>
            <person name="Ma J."/>
        </authorList>
    </citation>
    <scope>NUCLEOTIDE SEQUENCE [LARGE SCALE GENOMIC DNA]</scope>
    <source>
        <strain evidence="2">NBRC 106348</strain>
    </source>
</reference>
<name>A0ABQ6I4T7_9MICO</name>
<dbReference type="Proteomes" id="UP001157091">
    <property type="component" value="Unassembled WGS sequence"/>
</dbReference>
<evidence type="ECO:0000313" key="1">
    <source>
        <dbReference type="EMBL" id="GMA25671.1"/>
    </source>
</evidence>
<protein>
    <submittedName>
        <fullName evidence="1">Uncharacterized protein</fullName>
    </submittedName>
</protein>
<dbReference type="EMBL" id="BSUK01000001">
    <property type="protein sequence ID" value="GMA25671.1"/>
    <property type="molecule type" value="Genomic_DNA"/>
</dbReference>
<organism evidence="1 2">
    <name type="scientific">Luteimicrobium album</name>
    <dbReference type="NCBI Taxonomy" id="1054550"/>
    <lineage>
        <taxon>Bacteria</taxon>
        <taxon>Bacillati</taxon>
        <taxon>Actinomycetota</taxon>
        <taxon>Actinomycetes</taxon>
        <taxon>Micrococcales</taxon>
        <taxon>Luteimicrobium</taxon>
    </lineage>
</organism>
<gene>
    <name evidence="1" type="ORF">GCM10025864_34300</name>
</gene>
<comment type="caution">
    <text evidence="1">The sequence shown here is derived from an EMBL/GenBank/DDBJ whole genome shotgun (WGS) entry which is preliminary data.</text>
</comment>
<proteinExistence type="predicted"/>